<protein>
    <submittedName>
        <fullName evidence="1">Uncharacterized protein</fullName>
    </submittedName>
</protein>
<dbReference type="EMBL" id="GGEC01070985">
    <property type="protein sequence ID" value="MBX51469.1"/>
    <property type="molecule type" value="Transcribed_RNA"/>
</dbReference>
<sequence>MEDLKFFVSWEQNPRTNTLNLNISFHIWESFYNIFHYRCYQVHLNSIGE</sequence>
<dbReference type="AlphaFoldDB" id="A0A2P2P9S4"/>
<accession>A0A2P2P9S4</accession>
<reference evidence="1" key="1">
    <citation type="submission" date="2018-02" db="EMBL/GenBank/DDBJ databases">
        <title>Rhizophora mucronata_Transcriptome.</title>
        <authorList>
            <person name="Meera S.P."/>
            <person name="Sreeshan A."/>
            <person name="Augustine A."/>
        </authorList>
    </citation>
    <scope>NUCLEOTIDE SEQUENCE</scope>
    <source>
        <tissue evidence="1">Leaf</tissue>
    </source>
</reference>
<name>A0A2P2P9S4_RHIMU</name>
<proteinExistence type="predicted"/>
<organism evidence="1">
    <name type="scientific">Rhizophora mucronata</name>
    <name type="common">Asiatic mangrove</name>
    <dbReference type="NCBI Taxonomy" id="61149"/>
    <lineage>
        <taxon>Eukaryota</taxon>
        <taxon>Viridiplantae</taxon>
        <taxon>Streptophyta</taxon>
        <taxon>Embryophyta</taxon>
        <taxon>Tracheophyta</taxon>
        <taxon>Spermatophyta</taxon>
        <taxon>Magnoliopsida</taxon>
        <taxon>eudicotyledons</taxon>
        <taxon>Gunneridae</taxon>
        <taxon>Pentapetalae</taxon>
        <taxon>rosids</taxon>
        <taxon>fabids</taxon>
        <taxon>Malpighiales</taxon>
        <taxon>Rhizophoraceae</taxon>
        <taxon>Rhizophora</taxon>
    </lineage>
</organism>
<evidence type="ECO:0000313" key="1">
    <source>
        <dbReference type="EMBL" id="MBX51469.1"/>
    </source>
</evidence>